<protein>
    <submittedName>
        <fullName evidence="1">Uncharacterized protein</fullName>
    </submittedName>
</protein>
<sequence length="64" mass="6865">MAELNASFTDAARAREAQRKLEALRAAAVRPDDGGMSLTATVDDAIVEQATRLIETHGGTAEWH</sequence>
<name>L0EDZ1_THECK</name>
<accession>L0EDZ1</accession>
<dbReference type="RefSeq" id="WP_015255252.1">
    <property type="nucleotide sequence ID" value="NC_019897.1"/>
</dbReference>
<proteinExistence type="predicted"/>
<evidence type="ECO:0000313" key="2">
    <source>
        <dbReference type="Proteomes" id="UP000010795"/>
    </source>
</evidence>
<keyword evidence="2" id="KW-1185">Reference proteome</keyword>
<dbReference type="AlphaFoldDB" id="L0EDZ1"/>
<dbReference type="STRING" id="717605.Theco_2400"/>
<reference evidence="2" key="1">
    <citation type="submission" date="2012-01" db="EMBL/GenBank/DDBJ databases">
        <title>Complete sequence of chromosome of Thermobacillus composti KWC4.</title>
        <authorList>
            <person name="Lucas S."/>
            <person name="Han J."/>
            <person name="Lapidus A."/>
            <person name="Cheng J.-F."/>
            <person name="Goodwin L."/>
            <person name="Pitluck S."/>
            <person name="Peters L."/>
            <person name="Ovchinnikova G."/>
            <person name="Teshima H."/>
            <person name="Detter J.C."/>
            <person name="Han C."/>
            <person name="Tapia R."/>
            <person name="Land M."/>
            <person name="Hauser L."/>
            <person name="Kyrpides N."/>
            <person name="Ivanova N."/>
            <person name="Pagani I."/>
            <person name="Anderson I."/>
            <person name="Woyke T."/>
        </authorList>
    </citation>
    <scope>NUCLEOTIDE SEQUENCE [LARGE SCALE GENOMIC DNA]</scope>
    <source>
        <strain evidence="2">DSM 18247 / JCM 13945 / KWC4</strain>
    </source>
</reference>
<dbReference type="EMBL" id="CP003255">
    <property type="protein sequence ID" value="AGA58508.1"/>
    <property type="molecule type" value="Genomic_DNA"/>
</dbReference>
<dbReference type="HOGENOM" id="CLU_2866349_0_0_9"/>
<dbReference type="OrthoDB" id="2627978at2"/>
<dbReference type="eggNOG" id="ENOG502ZTEE">
    <property type="taxonomic scope" value="Bacteria"/>
</dbReference>
<dbReference type="KEGG" id="tco:Theco_2400"/>
<organism evidence="1 2">
    <name type="scientific">Thermobacillus composti (strain DSM 18247 / JCM 13945 / KWC4)</name>
    <dbReference type="NCBI Taxonomy" id="717605"/>
    <lineage>
        <taxon>Bacteria</taxon>
        <taxon>Bacillati</taxon>
        <taxon>Bacillota</taxon>
        <taxon>Bacilli</taxon>
        <taxon>Bacillales</taxon>
        <taxon>Paenibacillaceae</taxon>
        <taxon>Thermobacillus</taxon>
    </lineage>
</organism>
<evidence type="ECO:0000313" key="1">
    <source>
        <dbReference type="EMBL" id="AGA58508.1"/>
    </source>
</evidence>
<dbReference type="Proteomes" id="UP000010795">
    <property type="component" value="Chromosome"/>
</dbReference>
<gene>
    <name evidence="1" type="ordered locus">Theco_2400</name>
</gene>